<gene>
    <name evidence="1" type="ORF">Q5H93_05790</name>
</gene>
<organism evidence="1 2">
    <name type="scientific">Hymenobacter aranciens</name>
    <dbReference type="NCBI Taxonomy" id="3063996"/>
    <lineage>
        <taxon>Bacteria</taxon>
        <taxon>Pseudomonadati</taxon>
        <taxon>Bacteroidota</taxon>
        <taxon>Cytophagia</taxon>
        <taxon>Cytophagales</taxon>
        <taxon>Hymenobacteraceae</taxon>
        <taxon>Hymenobacter</taxon>
    </lineage>
</organism>
<dbReference type="EMBL" id="JAUQSY010000003">
    <property type="protein sequence ID" value="MDO7874237.1"/>
    <property type="molecule type" value="Genomic_DNA"/>
</dbReference>
<sequence>MLAPFRPAPLPTFESFVVEKAEGTPPNLKAIKAALHEVNLEMKASRLHADSLHPDSAVQAAQHLYDWACRVTAQKLGRELDEAEQAYLLEECK</sequence>
<comment type="caution">
    <text evidence="1">The sequence shown here is derived from an EMBL/GenBank/DDBJ whole genome shotgun (WGS) entry which is preliminary data.</text>
</comment>
<dbReference type="Proteomes" id="UP001176429">
    <property type="component" value="Unassembled WGS sequence"/>
</dbReference>
<accession>A0ABT9B7I2</accession>
<proteinExistence type="predicted"/>
<protein>
    <submittedName>
        <fullName evidence="1">Uncharacterized protein</fullName>
    </submittedName>
</protein>
<evidence type="ECO:0000313" key="1">
    <source>
        <dbReference type="EMBL" id="MDO7874237.1"/>
    </source>
</evidence>
<evidence type="ECO:0000313" key="2">
    <source>
        <dbReference type="Proteomes" id="UP001176429"/>
    </source>
</evidence>
<reference evidence="1" key="1">
    <citation type="submission" date="2023-07" db="EMBL/GenBank/DDBJ databases">
        <authorList>
            <person name="Kim M.K."/>
        </authorList>
    </citation>
    <scope>NUCLEOTIDE SEQUENCE</scope>
    <source>
        <strain evidence="1">ASUV-10-1</strain>
    </source>
</reference>
<keyword evidence="2" id="KW-1185">Reference proteome</keyword>
<name>A0ABT9B7I2_9BACT</name>